<dbReference type="STRING" id="363999.A0A439DFX0"/>
<reference evidence="2 3" key="1">
    <citation type="submission" date="2018-12" db="EMBL/GenBank/DDBJ databases">
        <title>Draft genome sequence of Xylaria grammica IHI A82.</title>
        <authorList>
            <person name="Buettner E."/>
            <person name="Kellner H."/>
        </authorList>
    </citation>
    <scope>NUCLEOTIDE SEQUENCE [LARGE SCALE GENOMIC DNA]</scope>
    <source>
        <strain evidence="2 3">IHI A82</strain>
    </source>
</reference>
<feature type="region of interest" description="Disordered" evidence="1">
    <location>
        <begin position="212"/>
        <end position="307"/>
    </location>
</feature>
<comment type="caution">
    <text evidence="2">The sequence shown here is derived from an EMBL/GenBank/DDBJ whole genome shotgun (WGS) entry which is preliminary data.</text>
</comment>
<evidence type="ECO:0000256" key="1">
    <source>
        <dbReference type="SAM" id="MobiDB-lite"/>
    </source>
</evidence>
<organism evidence="2 3">
    <name type="scientific">Xylaria grammica</name>
    <dbReference type="NCBI Taxonomy" id="363999"/>
    <lineage>
        <taxon>Eukaryota</taxon>
        <taxon>Fungi</taxon>
        <taxon>Dikarya</taxon>
        <taxon>Ascomycota</taxon>
        <taxon>Pezizomycotina</taxon>
        <taxon>Sordariomycetes</taxon>
        <taxon>Xylariomycetidae</taxon>
        <taxon>Xylariales</taxon>
        <taxon>Xylariaceae</taxon>
        <taxon>Xylaria</taxon>
    </lineage>
</organism>
<gene>
    <name evidence="2" type="ORF">EKO27_g1751</name>
</gene>
<protein>
    <submittedName>
        <fullName evidence="2">Uncharacterized protein</fullName>
    </submittedName>
</protein>
<keyword evidence="3" id="KW-1185">Reference proteome</keyword>
<sequence>MAGEADKSERPSSRDSIVLDRAERIRSGGCPASDLVILDDEFSPSTRQLFEFSIIDRVYGNTLINTTVKHPGRVSHRADRDDASAKPLSSFQEFLGKEDLTILRNFLATGGYEDILPSNDNCVPLIALYRQQNIQLPPGFRSFPLKLETPFPVLYPRHDLRGRNHRALIDCQQTRLVLDAFDHLCQPIEIRGPRWQPGKLVKISQTTITSFLESTKRPTRKRKCSAVDNEDDSNQDQESLPSDGLDTTMETDFVESDEEVNTTESDDDQSEDKEEEFMESQDDESDNEGNESALPFPNLRQSKTSAKHRLPSQLYHVYHLDCHDPNGQCDWSLHGAAFLLAAHPPPDHHRTATTSAISDTGGGERTSPAHADHLTQPPALDLLF</sequence>
<evidence type="ECO:0000313" key="3">
    <source>
        <dbReference type="Proteomes" id="UP000286045"/>
    </source>
</evidence>
<dbReference type="Proteomes" id="UP000286045">
    <property type="component" value="Unassembled WGS sequence"/>
</dbReference>
<feature type="compositionally biased region" description="Acidic residues" evidence="1">
    <location>
        <begin position="252"/>
        <end position="289"/>
    </location>
</feature>
<name>A0A439DFX0_9PEZI</name>
<feature type="region of interest" description="Disordered" evidence="1">
    <location>
        <begin position="347"/>
        <end position="384"/>
    </location>
</feature>
<dbReference type="AlphaFoldDB" id="A0A439DFX0"/>
<dbReference type="EMBL" id="RYZI01000029">
    <property type="protein sequence ID" value="RWA13312.1"/>
    <property type="molecule type" value="Genomic_DNA"/>
</dbReference>
<evidence type="ECO:0000313" key="2">
    <source>
        <dbReference type="EMBL" id="RWA13312.1"/>
    </source>
</evidence>
<proteinExistence type="predicted"/>
<accession>A0A439DFX0</accession>